<dbReference type="InterPro" id="IPR038499">
    <property type="entry name" value="BRO1_sf"/>
</dbReference>
<dbReference type="InterPro" id="IPR035278">
    <property type="entry name" value="DUF5355"/>
</dbReference>
<evidence type="ECO:0000313" key="3">
    <source>
        <dbReference type="Proteomes" id="UP000000707"/>
    </source>
</evidence>
<accession>G3BFC4</accession>
<evidence type="ECO:0000313" key="2">
    <source>
        <dbReference type="EMBL" id="EGV60023.1"/>
    </source>
</evidence>
<dbReference type="GeneID" id="18249198"/>
<dbReference type="KEGG" id="cten:18249198"/>
<gene>
    <name evidence="2" type="ORF">CANTEDRAFT_126814</name>
</gene>
<dbReference type="Proteomes" id="UP000000707">
    <property type="component" value="Unassembled WGS sequence"/>
</dbReference>
<sequence length="457" mass="51790">MIILPNTPPIPTLLQVEADVFTPQLASSRASLSSASTDTYNDLVRYVVSLEQYVEDLFEFANSKSKTTSSLAGLVQFCGECKIVGLTSTIPWLHMHFRKLPETSPLSSIKKLANFKSNKGDWYLINEIEISILATCLIYNRLGAELVNELIEIEVDAQNSVEEVNEKWKQVMSFFKKAISFAKYGMEVNGNFRESNHLNGNLFGFVEKISSICIQMSILSKSSWINRNSYNENETFKTNNNGTLCRVAIYVLGELKNCKSILGDLQANPNYLVCIDTNSWSEYLTLVEKYANAYAGLFLSIETYQQNKLGQAIGLLNYCLVTLQSKSMSVIKPKRSKLKIRLKSKFSEKKNEAYINNLQSITSMNLNSSLFNQKSGIILKDITYLFDQLIQLHLKFTKENDNLVFDTVTHYQDIQKDSRWPIGSQIPVSDIPAFKPRVFGDSPQNKNDSSVRGRAYY</sequence>
<evidence type="ECO:0000256" key="1">
    <source>
        <dbReference type="SAM" id="MobiDB-lite"/>
    </source>
</evidence>
<dbReference type="OrthoDB" id="3980807at2759"/>
<dbReference type="RefSeq" id="XP_006689238.1">
    <property type="nucleotide sequence ID" value="XM_006689175.1"/>
</dbReference>
<dbReference type="EMBL" id="GL996528">
    <property type="protein sequence ID" value="EGV60024.1"/>
    <property type="molecule type" value="Genomic_DNA"/>
</dbReference>
<dbReference type="EMBL" id="GL996528">
    <property type="protein sequence ID" value="EGV60023.1"/>
    <property type="molecule type" value="Genomic_DNA"/>
</dbReference>
<dbReference type="AlphaFoldDB" id="G3BFC4"/>
<dbReference type="Gene3D" id="1.25.40.280">
    <property type="entry name" value="alix/aip1 like domains"/>
    <property type="match status" value="1"/>
</dbReference>
<dbReference type="HOGENOM" id="CLU_631880_0_0_1"/>
<feature type="region of interest" description="Disordered" evidence="1">
    <location>
        <begin position="435"/>
        <end position="457"/>
    </location>
</feature>
<protein>
    <submittedName>
        <fullName evidence="2">Uncharacterized protein</fullName>
    </submittedName>
</protein>
<keyword evidence="3" id="KW-1185">Reference proteome</keyword>
<dbReference type="eggNOG" id="ENOG502SW24">
    <property type="taxonomic scope" value="Eukaryota"/>
</dbReference>
<dbReference type="Pfam" id="PF17306">
    <property type="entry name" value="DUF5355"/>
    <property type="match status" value="1"/>
</dbReference>
<reference evidence="2 3" key="1">
    <citation type="journal article" date="2011" name="Proc. Natl. Acad. Sci. U.S.A.">
        <title>Comparative genomics of xylose-fermenting fungi for enhanced biofuel production.</title>
        <authorList>
            <person name="Wohlbach D.J."/>
            <person name="Kuo A."/>
            <person name="Sato T.K."/>
            <person name="Potts K.M."/>
            <person name="Salamov A.A."/>
            <person name="LaButti K.M."/>
            <person name="Sun H."/>
            <person name="Clum A."/>
            <person name="Pangilinan J.L."/>
            <person name="Lindquist E.A."/>
            <person name="Lucas S."/>
            <person name="Lapidus A."/>
            <person name="Jin M."/>
            <person name="Gunawan C."/>
            <person name="Balan V."/>
            <person name="Dale B.E."/>
            <person name="Jeffries T.W."/>
            <person name="Zinkel R."/>
            <person name="Barry K.W."/>
            <person name="Grigoriev I.V."/>
            <person name="Gasch A.P."/>
        </authorList>
    </citation>
    <scope>NUCLEOTIDE SEQUENCE [LARGE SCALE GENOMIC DNA]</scope>
    <source>
        <strain evidence="2">ATCC 10573</strain>
        <strain evidence="3">ATCC 10573 / BCRC 21748 / CBS 615 / JCM 9827 / NBRC 10315 / NRRL Y-1498 / VKM Y-70</strain>
    </source>
</reference>
<organism evidence="3">
    <name type="scientific">Candida tenuis (strain ATCC 10573 / BCRC 21748 / CBS 615 / JCM 9827 / NBRC 10315 / NRRL Y-1498 / VKM Y-70)</name>
    <name type="common">Yeast</name>
    <name type="synonym">Yamadazyma tenuis</name>
    <dbReference type="NCBI Taxonomy" id="590646"/>
    <lineage>
        <taxon>Eukaryota</taxon>
        <taxon>Fungi</taxon>
        <taxon>Dikarya</taxon>
        <taxon>Ascomycota</taxon>
        <taxon>Saccharomycotina</taxon>
        <taxon>Pichiomycetes</taxon>
        <taxon>Debaryomycetaceae</taxon>
        <taxon>Yamadazyma</taxon>
    </lineage>
</organism>
<proteinExistence type="predicted"/>
<name>G3BFC4_CANTC</name>